<dbReference type="Gene3D" id="3.40.50.300">
    <property type="entry name" value="P-loop containing nucleotide triphosphate hydrolases"/>
    <property type="match status" value="1"/>
</dbReference>
<dbReference type="PROSITE" id="PS00486">
    <property type="entry name" value="DNA_MISMATCH_REPAIR_2"/>
    <property type="match status" value="1"/>
</dbReference>
<gene>
    <name evidence="9" type="ORF">HANVADRAFT_677</name>
</gene>
<dbReference type="InterPro" id="IPR007861">
    <property type="entry name" value="DNA_mismatch_repair_MutS_clamp"/>
</dbReference>
<comment type="function">
    <text evidence="6">Component of the post-replicative DNA mismatch repair system (MMR).</text>
</comment>
<dbReference type="InterPro" id="IPR036678">
    <property type="entry name" value="MutS_con_dom_sf"/>
</dbReference>
<dbReference type="SUPFAM" id="SSF55271">
    <property type="entry name" value="DNA repair protein MutS, domain I"/>
    <property type="match status" value="1"/>
</dbReference>
<dbReference type="SMART" id="SM00534">
    <property type="entry name" value="MUTSac"/>
    <property type="match status" value="1"/>
</dbReference>
<dbReference type="EMBL" id="LXPE01000003">
    <property type="protein sequence ID" value="OBA28534.1"/>
    <property type="molecule type" value="Genomic_DNA"/>
</dbReference>
<keyword evidence="3 6" id="KW-0227">DNA damage</keyword>
<comment type="similarity">
    <text evidence="1 6">Belongs to the DNA mismatch repair MutS family.</text>
</comment>
<evidence type="ECO:0000256" key="6">
    <source>
        <dbReference type="PIRNR" id="PIRNR037677"/>
    </source>
</evidence>
<dbReference type="PIRSF" id="PIRSF037677">
    <property type="entry name" value="DNA_mis_repair_Msh6"/>
    <property type="match status" value="1"/>
</dbReference>
<keyword evidence="5 6" id="KW-0238">DNA-binding</keyword>
<protein>
    <recommendedName>
        <fullName evidence="6">DNA mismatch repair protein</fullName>
    </recommendedName>
</protein>
<feature type="region of interest" description="Disordered" evidence="7">
    <location>
        <begin position="97"/>
        <end position="182"/>
    </location>
</feature>
<dbReference type="GO" id="GO:0006298">
    <property type="term" value="P:mismatch repair"/>
    <property type="evidence" value="ECO:0007669"/>
    <property type="project" value="InterPro"/>
</dbReference>
<evidence type="ECO:0000256" key="3">
    <source>
        <dbReference type="ARBA" id="ARBA00022763"/>
    </source>
</evidence>
<dbReference type="Pfam" id="PF00488">
    <property type="entry name" value="MutS_V"/>
    <property type="match status" value="1"/>
</dbReference>
<dbReference type="GO" id="GO:0032301">
    <property type="term" value="C:MutSalpha complex"/>
    <property type="evidence" value="ECO:0007669"/>
    <property type="project" value="TreeGrafter"/>
</dbReference>
<dbReference type="InterPro" id="IPR000432">
    <property type="entry name" value="DNA_mismatch_repair_MutS_C"/>
</dbReference>
<accession>A0A1B7TIG8</accession>
<dbReference type="InterPro" id="IPR007696">
    <property type="entry name" value="DNA_mismatch_repair_MutS_core"/>
</dbReference>
<dbReference type="Pfam" id="PF05190">
    <property type="entry name" value="MutS_IV"/>
    <property type="match status" value="1"/>
</dbReference>
<dbReference type="Pfam" id="PF01624">
    <property type="entry name" value="MutS_I"/>
    <property type="match status" value="1"/>
</dbReference>
<feature type="domain" description="DNA mismatch repair proteins mutS family" evidence="8">
    <location>
        <begin position="948"/>
        <end position="964"/>
    </location>
</feature>
<dbReference type="Gene3D" id="1.10.1420.10">
    <property type="match status" value="2"/>
</dbReference>
<evidence type="ECO:0000256" key="5">
    <source>
        <dbReference type="ARBA" id="ARBA00023125"/>
    </source>
</evidence>
<evidence type="ECO:0000256" key="4">
    <source>
        <dbReference type="ARBA" id="ARBA00022840"/>
    </source>
</evidence>
<dbReference type="InterPro" id="IPR017261">
    <property type="entry name" value="DNA_mismatch_repair_MutS/MSH"/>
</dbReference>
<dbReference type="PANTHER" id="PTHR11361">
    <property type="entry name" value="DNA MISMATCH REPAIR PROTEIN MUTS FAMILY MEMBER"/>
    <property type="match status" value="1"/>
</dbReference>
<keyword evidence="6" id="KW-0234">DNA repair</keyword>
<evidence type="ECO:0000313" key="10">
    <source>
        <dbReference type="Proteomes" id="UP000092321"/>
    </source>
</evidence>
<keyword evidence="2 6" id="KW-0547">Nucleotide-binding</keyword>
<feature type="compositionally biased region" description="Polar residues" evidence="7">
    <location>
        <begin position="59"/>
        <end position="71"/>
    </location>
</feature>
<dbReference type="Proteomes" id="UP000092321">
    <property type="component" value="Unassembled WGS sequence"/>
</dbReference>
<dbReference type="InterPro" id="IPR007695">
    <property type="entry name" value="DNA_mismatch_repair_MutS-lik_N"/>
</dbReference>
<evidence type="ECO:0000259" key="8">
    <source>
        <dbReference type="PROSITE" id="PS00486"/>
    </source>
</evidence>
<organism evidence="9 10">
    <name type="scientific">Hanseniaspora valbyensis NRRL Y-1626</name>
    <dbReference type="NCBI Taxonomy" id="766949"/>
    <lineage>
        <taxon>Eukaryota</taxon>
        <taxon>Fungi</taxon>
        <taxon>Dikarya</taxon>
        <taxon>Ascomycota</taxon>
        <taxon>Saccharomycotina</taxon>
        <taxon>Saccharomycetes</taxon>
        <taxon>Saccharomycodales</taxon>
        <taxon>Saccharomycodaceae</taxon>
        <taxon>Hanseniaspora</taxon>
    </lineage>
</organism>
<dbReference type="InterPro" id="IPR016151">
    <property type="entry name" value="DNA_mismatch_repair_MutS_N"/>
</dbReference>
<dbReference type="OrthoDB" id="10252754at2759"/>
<feature type="compositionally biased region" description="Acidic residues" evidence="7">
    <location>
        <begin position="114"/>
        <end position="123"/>
    </location>
</feature>
<dbReference type="InterPro" id="IPR045076">
    <property type="entry name" value="MutS"/>
</dbReference>
<dbReference type="GO" id="GO:0030983">
    <property type="term" value="F:mismatched DNA binding"/>
    <property type="evidence" value="ECO:0007669"/>
    <property type="project" value="UniProtKB-UniRule"/>
</dbReference>
<keyword evidence="4 6" id="KW-0067">ATP-binding</keyword>
<evidence type="ECO:0000256" key="2">
    <source>
        <dbReference type="ARBA" id="ARBA00022741"/>
    </source>
</evidence>
<feature type="compositionally biased region" description="Polar residues" evidence="7">
    <location>
        <begin position="165"/>
        <end position="182"/>
    </location>
</feature>
<proteinExistence type="inferred from homology"/>
<evidence type="ECO:0000256" key="1">
    <source>
        <dbReference type="ARBA" id="ARBA00006271"/>
    </source>
</evidence>
<evidence type="ECO:0000256" key="7">
    <source>
        <dbReference type="SAM" id="MobiDB-lite"/>
    </source>
</evidence>
<dbReference type="GO" id="GO:0005524">
    <property type="term" value="F:ATP binding"/>
    <property type="evidence" value="ECO:0007669"/>
    <property type="project" value="UniProtKB-UniRule"/>
</dbReference>
<feature type="compositionally biased region" description="Polar residues" evidence="7">
    <location>
        <begin position="146"/>
        <end position="158"/>
    </location>
</feature>
<dbReference type="InterPro" id="IPR036187">
    <property type="entry name" value="DNA_mismatch_repair_MutS_sf"/>
</dbReference>
<keyword evidence="10" id="KW-1185">Reference proteome</keyword>
<sequence>MKQRTLMAFFKPKKTTEIKNERKPLLDTSNTSIKFSSTVAVKNKENEDIDSNSSINNSTTVTPSLTTSKDLNNNENIQIHKPTVVEEEEEVEDNISFSKLSNHSRPRSKRVIIDSDDSEDEDVSFQTSRKKKASDDEYIPKDDTENTFTTANSSTINATKKRKLNTGTPNQSRNSSNVSFGSISNNIIKQKTPVKQTKSKLPSTDLVIPDKYSFLKTYKPGEKTVHIPKSSFNNFTDFEKQYWNIKKDLMDVVLLFKKGKFYEVYENDAILANQKFDWKIAGQSNSGNFANSPQNSHGRAGMVMGGIPEMSLDYWINQFVSNGYKVGKVEQMESLLLKNMQNNNGRKVVERELECIFSRGSMDNIDDIGDSFIVSLREIKNKSVASVSFEAHIADISVSKFYFQTISCFQELETFLLQVSPKELVLNDNDGISEKTEKLIKFHVPNLQWSSISVGNEDTSSKETLLSYLNYLKVKVPEKIDFKEYYTKNKSSEDIVKMSLESNTLRNLEILKPTTMTKTKGSTLFSLINYSSTPMGQRLLKQWVLSPLFQPKDIVKRQDSIEFLLDDSASDCLSTITDCFKTLPDMERLMGRLVKGNLPINMFHEQLIRGFVSCLECFMLLNEYVDSSDFENESFKNSDFYNIVKKININELDEELRVWKTCYQFVKNNDGTSTIRLDKGVDKEFDDLQEKIDLLNVDLEELLDRCRKEFKNNKICFKNQGKEILTLECPIEIVKKIPKDWTQTSMTKSVKRYYSPELQKMANSMLEFQELYKEHQKRIIKNLYMKFAFKKEETWDKVIKTVSYLDCLASLTIASKNLGFPSCKPQIEFREDGDSYIDFKELRHPYTTATRTSFIANDVSLNCDGNQRVTILTGSNSSGKSTVLRMSSIAIIMGQLGMYVPATEAVFSPMDKILTRLGSNDNLLQGKSTFLMELEDVANLLSEIGRHTFIIVDELGRGGSSKDGFALCESVLYEIITKSKAVGYFATHYNGLYKSFNEENVNFNKMTHFVREDGEIVFLYKIAKGISESSMGLSVAKLCGIDDSIIKIGEKFASNLEHTSRLMRAKQFDEEDCHDENKMISYVGLESDFETVLEKSDLVTFGKERFENDNKAALQKFISNIK</sequence>
<dbReference type="Gene3D" id="3.40.1170.10">
    <property type="entry name" value="DNA repair protein MutS, domain I"/>
    <property type="match status" value="1"/>
</dbReference>
<name>A0A1B7TIG8_9ASCO</name>
<dbReference type="SUPFAM" id="SSF53150">
    <property type="entry name" value="DNA repair protein MutS, domain II"/>
    <property type="match status" value="1"/>
</dbReference>
<reference evidence="10" key="1">
    <citation type="journal article" date="2016" name="Proc. Natl. Acad. Sci. U.S.A.">
        <title>Comparative genomics of biotechnologically important yeasts.</title>
        <authorList>
            <person name="Riley R."/>
            <person name="Haridas S."/>
            <person name="Wolfe K.H."/>
            <person name="Lopes M.R."/>
            <person name="Hittinger C.T."/>
            <person name="Goeker M."/>
            <person name="Salamov A.A."/>
            <person name="Wisecaver J.H."/>
            <person name="Long T.M."/>
            <person name="Calvey C.H."/>
            <person name="Aerts A.L."/>
            <person name="Barry K.W."/>
            <person name="Choi C."/>
            <person name="Clum A."/>
            <person name="Coughlan A.Y."/>
            <person name="Deshpande S."/>
            <person name="Douglass A.P."/>
            <person name="Hanson S.J."/>
            <person name="Klenk H.-P."/>
            <person name="LaButti K.M."/>
            <person name="Lapidus A."/>
            <person name="Lindquist E.A."/>
            <person name="Lipzen A.M."/>
            <person name="Meier-Kolthoff J.P."/>
            <person name="Ohm R.A."/>
            <person name="Otillar R.P."/>
            <person name="Pangilinan J.L."/>
            <person name="Peng Y."/>
            <person name="Rokas A."/>
            <person name="Rosa C.A."/>
            <person name="Scheuner C."/>
            <person name="Sibirny A.A."/>
            <person name="Slot J.C."/>
            <person name="Stielow J.B."/>
            <person name="Sun H."/>
            <person name="Kurtzman C.P."/>
            <person name="Blackwell M."/>
            <person name="Grigoriev I.V."/>
            <person name="Jeffries T.W."/>
        </authorList>
    </citation>
    <scope>NUCLEOTIDE SEQUENCE [LARGE SCALE GENOMIC DNA]</scope>
    <source>
        <strain evidence="10">NRRL Y-1626</strain>
    </source>
</reference>
<dbReference type="InterPro" id="IPR027417">
    <property type="entry name" value="P-loop_NTPase"/>
</dbReference>
<dbReference type="GO" id="GO:0140664">
    <property type="term" value="F:ATP-dependent DNA damage sensor activity"/>
    <property type="evidence" value="ECO:0007669"/>
    <property type="project" value="InterPro"/>
</dbReference>
<dbReference type="SUPFAM" id="SSF48334">
    <property type="entry name" value="DNA repair protein MutS, domain III"/>
    <property type="match status" value="1"/>
</dbReference>
<dbReference type="AlphaFoldDB" id="A0A1B7TIG8"/>
<dbReference type="Pfam" id="PF05192">
    <property type="entry name" value="MutS_III"/>
    <property type="match status" value="1"/>
</dbReference>
<feature type="region of interest" description="Disordered" evidence="7">
    <location>
        <begin position="44"/>
        <end position="71"/>
    </location>
</feature>
<dbReference type="SUPFAM" id="SSF52540">
    <property type="entry name" value="P-loop containing nucleoside triphosphate hydrolases"/>
    <property type="match status" value="1"/>
</dbReference>
<dbReference type="PANTHER" id="PTHR11361:SF148">
    <property type="entry name" value="DNA MISMATCH REPAIR PROTEIN MSH6"/>
    <property type="match status" value="1"/>
</dbReference>
<feature type="compositionally biased region" description="Basic and acidic residues" evidence="7">
    <location>
        <begin position="133"/>
        <end position="144"/>
    </location>
</feature>
<dbReference type="SMART" id="SM00533">
    <property type="entry name" value="MUTSd"/>
    <property type="match status" value="1"/>
</dbReference>
<comment type="caution">
    <text evidence="9">The sequence shown here is derived from an EMBL/GenBank/DDBJ whole genome shotgun (WGS) entry which is preliminary data.</text>
</comment>
<evidence type="ECO:0000313" key="9">
    <source>
        <dbReference type="EMBL" id="OBA28534.1"/>
    </source>
</evidence>